<dbReference type="NCBIfam" id="NF033516">
    <property type="entry name" value="transpos_IS3"/>
    <property type="match status" value="1"/>
</dbReference>
<dbReference type="PANTHER" id="PTHR46889:SF7">
    <property type="entry name" value="TRANSPOSASE FOR INSERTION SEQUENCE ELEMENT IS904"/>
    <property type="match status" value="1"/>
</dbReference>
<dbReference type="Pfam" id="PF00665">
    <property type="entry name" value="rve"/>
    <property type="match status" value="1"/>
</dbReference>
<evidence type="ECO:0000259" key="1">
    <source>
        <dbReference type="PROSITE" id="PS50994"/>
    </source>
</evidence>
<dbReference type="GO" id="GO:0003676">
    <property type="term" value="F:nucleic acid binding"/>
    <property type="evidence" value="ECO:0007669"/>
    <property type="project" value="InterPro"/>
</dbReference>
<dbReference type="InterPro" id="IPR050900">
    <property type="entry name" value="Transposase_IS3/IS150/IS904"/>
</dbReference>
<sequence>MGISRATYYYRPKGKDDKDRHDRDLSKRIKGICYRYPFYGYRRVTAALRRKGVVVNHKKVLKMMRKMGIQVKKRKRFTRTTNSSHNLTVYPNLIKNLAIERIDQVWCSDITYIALREGFVYLAAIIDAFSRKVVGYAIGRTLAAELALGALRMAIGSRNTSELIHHSDKGVQYCCTDYIKLLKDHRIKISMS</sequence>
<name>X1P6B8_9ZZZZ</name>
<dbReference type="SUPFAM" id="SSF53098">
    <property type="entry name" value="Ribonuclease H-like"/>
    <property type="match status" value="1"/>
</dbReference>
<dbReference type="InterPro" id="IPR025948">
    <property type="entry name" value="HTH-like_dom"/>
</dbReference>
<gene>
    <name evidence="2" type="ORF">S06H3_56348</name>
</gene>
<dbReference type="PROSITE" id="PS50994">
    <property type="entry name" value="INTEGRASE"/>
    <property type="match status" value="1"/>
</dbReference>
<reference evidence="2" key="1">
    <citation type="journal article" date="2014" name="Front. Microbiol.">
        <title>High frequency of phylogenetically diverse reductive dehalogenase-homologous genes in deep subseafloor sedimentary metagenomes.</title>
        <authorList>
            <person name="Kawai M."/>
            <person name="Futagami T."/>
            <person name="Toyoda A."/>
            <person name="Takaki Y."/>
            <person name="Nishi S."/>
            <person name="Hori S."/>
            <person name="Arai W."/>
            <person name="Tsubouchi T."/>
            <person name="Morono Y."/>
            <person name="Uchiyama I."/>
            <person name="Ito T."/>
            <person name="Fujiyama A."/>
            <person name="Inagaki F."/>
            <person name="Takami H."/>
        </authorList>
    </citation>
    <scope>NUCLEOTIDE SEQUENCE</scope>
    <source>
        <strain evidence="2">Expedition CK06-06</strain>
    </source>
</reference>
<feature type="domain" description="Integrase catalytic" evidence="1">
    <location>
        <begin position="87"/>
        <end position="192"/>
    </location>
</feature>
<protein>
    <recommendedName>
        <fullName evidence="1">Integrase catalytic domain-containing protein</fullName>
    </recommendedName>
</protein>
<organism evidence="2">
    <name type="scientific">marine sediment metagenome</name>
    <dbReference type="NCBI Taxonomy" id="412755"/>
    <lineage>
        <taxon>unclassified sequences</taxon>
        <taxon>metagenomes</taxon>
        <taxon>ecological metagenomes</taxon>
    </lineage>
</organism>
<dbReference type="PANTHER" id="PTHR46889">
    <property type="entry name" value="TRANSPOSASE INSF FOR INSERTION SEQUENCE IS3B-RELATED"/>
    <property type="match status" value="1"/>
</dbReference>
<dbReference type="InterPro" id="IPR036397">
    <property type="entry name" value="RNaseH_sf"/>
</dbReference>
<dbReference type="Gene3D" id="3.30.420.10">
    <property type="entry name" value="Ribonuclease H-like superfamily/Ribonuclease H"/>
    <property type="match status" value="1"/>
</dbReference>
<accession>X1P6B8</accession>
<evidence type="ECO:0000313" key="2">
    <source>
        <dbReference type="EMBL" id="GAI51872.1"/>
    </source>
</evidence>
<dbReference type="GO" id="GO:0015074">
    <property type="term" value="P:DNA integration"/>
    <property type="evidence" value="ECO:0007669"/>
    <property type="project" value="InterPro"/>
</dbReference>
<feature type="non-terminal residue" evidence="2">
    <location>
        <position position="192"/>
    </location>
</feature>
<dbReference type="Pfam" id="PF13276">
    <property type="entry name" value="HTH_21"/>
    <property type="match status" value="1"/>
</dbReference>
<comment type="caution">
    <text evidence="2">The sequence shown here is derived from an EMBL/GenBank/DDBJ whole genome shotgun (WGS) entry which is preliminary data.</text>
</comment>
<dbReference type="AlphaFoldDB" id="X1P6B8"/>
<proteinExistence type="predicted"/>
<dbReference type="InterPro" id="IPR001584">
    <property type="entry name" value="Integrase_cat-core"/>
</dbReference>
<dbReference type="EMBL" id="BARV01036238">
    <property type="protein sequence ID" value="GAI51872.1"/>
    <property type="molecule type" value="Genomic_DNA"/>
</dbReference>
<dbReference type="InterPro" id="IPR048020">
    <property type="entry name" value="Transpos_IS3"/>
</dbReference>
<dbReference type="InterPro" id="IPR012337">
    <property type="entry name" value="RNaseH-like_sf"/>
</dbReference>